<protein>
    <submittedName>
        <fullName evidence="2">Uncharacterized protein</fullName>
    </submittedName>
</protein>
<dbReference type="RefSeq" id="WP_336498446.1">
    <property type="nucleotide sequence ID" value="NZ_JBAWSY010000012.1"/>
</dbReference>
<evidence type="ECO:0000313" key="3">
    <source>
        <dbReference type="Proteomes" id="UP001364890"/>
    </source>
</evidence>
<comment type="caution">
    <text evidence="2">The sequence shown here is derived from an EMBL/GenBank/DDBJ whole genome shotgun (WGS) entry which is preliminary data.</text>
</comment>
<keyword evidence="1" id="KW-0812">Transmembrane</keyword>
<evidence type="ECO:0000313" key="2">
    <source>
        <dbReference type="EMBL" id="MEI4770879.1"/>
    </source>
</evidence>
<reference evidence="2 3" key="1">
    <citation type="submission" date="2024-01" db="EMBL/GenBank/DDBJ databases">
        <title>Seven novel Bacillus-like species.</title>
        <authorList>
            <person name="Liu G."/>
        </authorList>
    </citation>
    <scope>NUCLEOTIDE SEQUENCE [LARGE SCALE GENOMIC DNA]</scope>
    <source>
        <strain evidence="2 3">FJAT-51614</strain>
    </source>
</reference>
<keyword evidence="1" id="KW-0472">Membrane</keyword>
<name>A0ABU8F792_9BACI</name>
<sequence>MENDVKMKKEAREDFIWFFIFVVLPFISLIYSIGEFLYENIIGV</sequence>
<dbReference type="EMBL" id="JBAWSY010000012">
    <property type="protein sequence ID" value="MEI4770879.1"/>
    <property type="molecule type" value="Genomic_DNA"/>
</dbReference>
<dbReference type="Proteomes" id="UP001364890">
    <property type="component" value="Unassembled WGS sequence"/>
</dbReference>
<evidence type="ECO:0000256" key="1">
    <source>
        <dbReference type="SAM" id="Phobius"/>
    </source>
</evidence>
<feature type="transmembrane region" description="Helical" evidence="1">
    <location>
        <begin position="15"/>
        <end position="34"/>
    </location>
</feature>
<organism evidence="2 3">
    <name type="scientific">Psychrobacillus mangrovi</name>
    <dbReference type="NCBI Taxonomy" id="3117745"/>
    <lineage>
        <taxon>Bacteria</taxon>
        <taxon>Bacillati</taxon>
        <taxon>Bacillota</taxon>
        <taxon>Bacilli</taxon>
        <taxon>Bacillales</taxon>
        <taxon>Bacillaceae</taxon>
        <taxon>Psychrobacillus</taxon>
    </lineage>
</organism>
<keyword evidence="1" id="KW-1133">Transmembrane helix</keyword>
<keyword evidence="3" id="KW-1185">Reference proteome</keyword>
<accession>A0ABU8F792</accession>
<proteinExistence type="predicted"/>
<gene>
    <name evidence="2" type="ORF">WAX74_14750</name>
</gene>